<dbReference type="GO" id="GO:0005125">
    <property type="term" value="F:cytokine activity"/>
    <property type="evidence" value="ECO:0007669"/>
    <property type="project" value="TreeGrafter"/>
</dbReference>
<sequence length="343" mass="40236">MSYKIYFTLFILILAPYKSLALSMQNIEFMKRTQALYKFEEQLLSSLSVPHALQFNESPRKKWLNVPDFVRRRLMAPTEIVEYSDTETKEIFIPVNFDTCNLKEIRGRYICISFNRLQSTIQQPITSTFLFLDLPNNSLNNSTYFIQDHRKSTNNTLPFTKLNDNLLKVNIYEWVTQQRNNVRHDNHQFVVRCTEECDRNVLEESQLFLEVVLGPKVISRRKRSLPSANKSCTNDDIMCCKRSFIFRPIDIGLGWIVSPREIRLNYCMGECNDQTSNISYSQVMSMIKRSKNINLTPQQWESMKFCCAPKKYIGIDVIYLTNNNNTFQKLHLNNMIVDSCSCI</sequence>
<evidence type="ECO:0000313" key="7">
    <source>
        <dbReference type="EMBL" id="JAA92604.1"/>
    </source>
</evidence>
<dbReference type="InterPro" id="IPR001839">
    <property type="entry name" value="TGF-b_C"/>
</dbReference>
<dbReference type="Pfam" id="PF00019">
    <property type="entry name" value="TGF_beta"/>
    <property type="match status" value="1"/>
</dbReference>
<comment type="subcellular location">
    <subcellularLocation>
        <location evidence="1">Secreted</location>
    </subcellularLocation>
</comment>
<keyword evidence="3" id="KW-0964">Secreted</keyword>
<dbReference type="SUPFAM" id="SSF57501">
    <property type="entry name" value="Cystine-knot cytokines"/>
    <property type="match status" value="1"/>
</dbReference>
<dbReference type="InterPro" id="IPR029034">
    <property type="entry name" value="Cystine-knot_cytokine"/>
</dbReference>
<comment type="similarity">
    <text evidence="2 4">Belongs to the TGF-beta family.</text>
</comment>
<feature type="domain" description="TGF-beta family profile" evidence="6">
    <location>
        <begin position="220"/>
        <end position="343"/>
    </location>
</feature>
<dbReference type="CDD" id="cd08698">
    <property type="entry name" value="TGF_beta_SF"/>
    <property type="match status" value="1"/>
</dbReference>
<feature type="chain" id="PRO_5004574477" evidence="5">
    <location>
        <begin position="22"/>
        <end position="343"/>
    </location>
</feature>
<dbReference type="PROSITE" id="PS51362">
    <property type="entry name" value="TGF_BETA_2"/>
    <property type="match status" value="1"/>
</dbReference>
<feature type="signal peptide" evidence="5">
    <location>
        <begin position="1"/>
        <end position="21"/>
    </location>
</feature>
<dbReference type="AlphaFoldDB" id="T1D136"/>
<keyword evidence="5" id="KW-0732">Signal</keyword>
<dbReference type="EMBL" id="GAKU01000033">
    <property type="protein sequence ID" value="JAA92604.1"/>
    <property type="molecule type" value="mRNA"/>
</dbReference>
<evidence type="ECO:0000259" key="6">
    <source>
        <dbReference type="PROSITE" id="PS51362"/>
    </source>
</evidence>
<dbReference type="PANTHER" id="PTHR11848:SF309">
    <property type="entry name" value="INHIBIN BETA CHAIN"/>
    <property type="match status" value="1"/>
</dbReference>
<evidence type="ECO:0000256" key="3">
    <source>
        <dbReference type="ARBA" id="ARBA00022525"/>
    </source>
</evidence>
<evidence type="ECO:0000256" key="4">
    <source>
        <dbReference type="RuleBase" id="RU000354"/>
    </source>
</evidence>
<dbReference type="GO" id="GO:0005615">
    <property type="term" value="C:extracellular space"/>
    <property type="evidence" value="ECO:0007669"/>
    <property type="project" value="TreeGrafter"/>
</dbReference>
<name>T1D136_9PLAT</name>
<evidence type="ECO:0000256" key="2">
    <source>
        <dbReference type="ARBA" id="ARBA00006656"/>
    </source>
</evidence>
<accession>T1D136</accession>
<dbReference type="Gene3D" id="2.10.90.10">
    <property type="entry name" value="Cystine-knot cytokines"/>
    <property type="match status" value="1"/>
</dbReference>
<protein>
    <submittedName>
        <fullName evidence="7">Inhibin-1</fullName>
    </submittedName>
</protein>
<evidence type="ECO:0000256" key="1">
    <source>
        <dbReference type="ARBA" id="ARBA00004613"/>
    </source>
</evidence>
<evidence type="ECO:0000256" key="5">
    <source>
        <dbReference type="SAM" id="SignalP"/>
    </source>
</evidence>
<organism evidence="7">
    <name type="scientific">Dendrocoelum lacteum</name>
    <dbReference type="NCBI Taxonomy" id="27895"/>
    <lineage>
        <taxon>Eukaryota</taxon>
        <taxon>Metazoa</taxon>
        <taxon>Spiralia</taxon>
        <taxon>Lophotrochozoa</taxon>
        <taxon>Platyhelminthes</taxon>
        <taxon>Rhabditophora</taxon>
        <taxon>Seriata</taxon>
        <taxon>Tricladida</taxon>
        <taxon>Continenticola</taxon>
        <taxon>Planarioidea</taxon>
        <taxon>Dendrocoelidae</taxon>
        <taxon>Dendrocoelum</taxon>
    </lineage>
</organism>
<dbReference type="PANTHER" id="PTHR11848">
    <property type="entry name" value="TGF-BETA FAMILY"/>
    <property type="match status" value="1"/>
</dbReference>
<reference evidence="7" key="1">
    <citation type="submission" date="2013-06" db="EMBL/GenBank/DDBJ databases">
        <title>Reactivating head regrowth in a regeneration deficient planarian species.</title>
        <authorList>
            <person name="Liu S.-Y."/>
            <person name="Brandl H."/>
            <person name="Henry I."/>
            <person name="Rink J."/>
        </authorList>
    </citation>
    <scope>NUCLEOTIDE SEQUENCE</scope>
</reference>
<dbReference type="InterPro" id="IPR015615">
    <property type="entry name" value="TGF-beta-rel"/>
</dbReference>
<dbReference type="GO" id="GO:0008083">
    <property type="term" value="F:growth factor activity"/>
    <property type="evidence" value="ECO:0007669"/>
    <property type="project" value="UniProtKB-KW"/>
</dbReference>
<dbReference type="SMART" id="SM00204">
    <property type="entry name" value="TGFB"/>
    <property type="match status" value="1"/>
</dbReference>
<keyword evidence="4" id="KW-0339">Growth factor</keyword>
<proteinExistence type="evidence at transcript level"/>